<feature type="compositionally biased region" description="Basic and acidic residues" evidence="2">
    <location>
        <begin position="713"/>
        <end position="743"/>
    </location>
</feature>
<comment type="caution">
    <text evidence="4">The sequence shown here is derived from an EMBL/GenBank/DDBJ whole genome shotgun (WGS) entry which is preliminary data.</text>
</comment>
<feature type="compositionally biased region" description="Low complexity" evidence="2">
    <location>
        <begin position="640"/>
        <end position="666"/>
    </location>
</feature>
<keyword evidence="3" id="KW-0732">Signal</keyword>
<organism evidence="4 5">
    <name type="scientific">Heterodera trifolii</name>
    <dbReference type="NCBI Taxonomy" id="157864"/>
    <lineage>
        <taxon>Eukaryota</taxon>
        <taxon>Metazoa</taxon>
        <taxon>Ecdysozoa</taxon>
        <taxon>Nematoda</taxon>
        <taxon>Chromadorea</taxon>
        <taxon>Rhabditida</taxon>
        <taxon>Tylenchina</taxon>
        <taxon>Tylenchomorpha</taxon>
        <taxon>Tylenchoidea</taxon>
        <taxon>Heteroderidae</taxon>
        <taxon>Heteroderinae</taxon>
        <taxon>Heterodera</taxon>
    </lineage>
</organism>
<feature type="compositionally biased region" description="Acidic residues" evidence="2">
    <location>
        <begin position="569"/>
        <end position="585"/>
    </location>
</feature>
<feature type="compositionally biased region" description="Acidic residues" evidence="2">
    <location>
        <begin position="744"/>
        <end position="753"/>
    </location>
</feature>
<sequence>MTVIVFLLFLIAPICQLALADLKESVPGVPVRENGNLTKKKVLQNEKTIPALKKTSPKSSKHKDDDLLSQALIHLRKLNEQTKNGSWSENSDETLTTLYSLLEIETKLTKFDEKATKTIQELNKNLMSNTKNKLISESQSLKELSEEMSKTINTMKNNEDKAAKVNIDGVNGTLAQILSKANVHKNSIRLQIYVEMMKLLKLIHERMEQSPEKDTIGKVIGKSTVANSGKTVMASQLMGLMRELWIHFLQRIRRTDQNKANQTDPKIKQNEVIPNKQKHALSNKQKQEKPKQLVPLGDKFRRRRRSPLPIVIIRSLSLALAILCITVIALEHHNPWAVVVIALLALYSQQENNRNFPTQIADVTGNIVNRICGTRHTEGDPFLNGHRNNYGHESHRNIPQTDVPQAYSSGNYVQHDWRNLAPQANELYAPVRNANLSGSGNPARRSSNDNNGRAAASGSVRQRLITPDLTLEIDYRAPANRNNNQNNSRPGVESSRSRRPNRLATNSLASSGNTQQNERTASIISERSGEEKDDNNSIRSKCTACKLVNSSSSSSSSDKRNTKAAEKNEDSDDHDDDLGESDDENEDKKDSVDEDDGKKDSVDDRKDCDNGDDGDADDDDDDNDDYNDDKNVSNDKEALSNGSNSSSEPSVIVISSESVETNEINNAEMIKENLPNNQSYYAESVGRKEDAGDEDDDDDDELDDDDYEDEDHDHDKEEKKERENDSDAHSAESSDESREKTDNEDNATDDEEGEKERKTVGGVGKD</sequence>
<evidence type="ECO:0000256" key="1">
    <source>
        <dbReference type="SAM" id="Coils"/>
    </source>
</evidence>
<feature type="compositionally biased region" description="Polar residues" evidence="2">
    <location>
        <begin position="434"/>
        <end position="451"/>
    </location>
</feature>
<feature type="compositionally biased region" description="Basic and acidic residues" evidence="2">
    <location>
        <begin position="586"/>
        <end position="609"/>
    </location>
</feature>
<dbReference type="EMBL" id="JBICBT010000424">
    <property type="protein sequence ID" value="KAL3114090.1"/>
    <property type="molecule type" value="Genomic_DNA"/>
</dbReference>
<feature type="compositionally biased region" description="Polar residues" evidence="2">
    <location>
        <begin position="503"/>
        <end position="525"/>
    </location>
</feature>
<evidence type="ECO:0000313" key="4">
    <source>
        <dbReference type="EMBL" id="KAL3114090.1"/>
    </source>
</evidence>
<keyword evidence="1" id="KW-0175">Coiled coil</keyword>
<proteinExistence type="predicted"/>
<dbReference type="PANTHER" id="PTHR36812">
    <property type="entry name" value="NEUROFILAMENT TRIPLET M PROTEIN-LIKE PROTEIN"/>
    <property type="match status" value="1"/>
</dbReference>
<feature type="region of interest" description="Disordered" evidence="2">
    <location>
        <begin position="257"/>
        <end position="291"/>
    </location>
</feature>
<evidence type="ECO:0000256" key="3">
    <source>
        <dbReference type="SAM" id="SignalP"/>
    </source>
</evidence>
<feature type="compositionally biased region" description="Basic and acidic residues" evidence="2">
    <location>
        <begin position="628"/>
        <end position="638"/>
    </location>
</feature>
<feature type="compositionally biased region" description="Acidic residues" evidence="2">
    <location>
        <begin position="610"/>
        <end position="627"/>
    </location>
</feature>
<accession>A0ABD2LFT5</accession>
<feature type="region of interest" description="Disordered" evidence="2">
    <location>
        <begin position="433"/>
        <end position="463"/>
    </location>
</feature>
<feature type="region of interest" description="Disordered" evidence="2">
    <location>
        <begin position="379"/>
        <end position="407"/>
    </location>
</feature>
<feature type="compositionally biased region" description="Polar residues" evidence="2">
    <location>
        <begin position="397"/>
        <end position="407"/>
    </location>
</feature>
<feature type="compositionally biased region" description="Basic and acidic residues" evidence="2">
    <location>
        <begin position="754"/>
        <end position="766"/>
    </location>
</feature>
<reference evidence="4 5" key="1">
    <citation type="submission" date="2024-10" db="EMBL/GenBank/DDBJ databases">
        <authorList>
            <person name="Kim D."/>
        </authorList>
    </citation>
    <scope>NUCLEOTIDE SEQUENCE [LARGE SCALE GENOMIC DNA]</scope>
    <source>
        <strain evidence="4">BH-2024</strain>
    </source>
</reference>
<keyword evidence="5" id="KW-1185">Reference proteome</keyword>
<feature type="region of interest" description="Disordered" evidence="2">
    <location>
        <begin position="475"/>
        <end position="766"/>
    </location>
</feature>
<feature type="compositionally biased region" description="Basic and acidic residues" evidence="2">
    <location>
        <begin position="557"/>
        <end position="568"/>
    </location>
</feature>
<feature type="coiled-coil region" evidence="1">
    <location>
        <begin position="127"/>
        <end position="161"/>
    </location>
</feature>
<feature type="signal peptide" evidence="3">
    <location>
        <begin position="1"/>
        <end position="20"/>
    </location>
</feature>
<dbReference type="Proteomes" id="UP001620626">
    <property type="component" value="Unassembled WGS sequence"/>
</dbReference>
<feature type="compositionally biased region" description="Basic and acidic residues" evidence="2">
    <location>
        <begin position="527"/>
        <end position="536"/>
    </location>
</feature>
<protein>
    <submittedName>
        <fullName evidence="4">Uncharacterized protein</fullName>
    </submittedName>
</protein>
<evidence type="ECO:0000256" key="2">
    <source>
        <dbReference type="SAM" id="MobiDB-lite"/>
    </source>
</evidence>
<dbReference type="PANTHER" id="PTHR36812:SF9">
    <property type="entry name" value="MYB-LIKE PROTEIN X ISOFORM X1"/>
    <property type="match status" value="1"/>
</dbReference>
<feature type="chain" id="PRO_5044761532" evidence="3">
    <location>
        <begin position="21"/>
        <end position="766"/>
    </location>
</feature>
<name>A0ABD2LFT5_9BILA</name>
<evidence type="ECO:0000313" key="5">
    <source>
        <dbReference type="Proteomes" id="UP001620626"/>
    </source>
</evidence>
<dbReference type="AlphaFoldDB" id="A0ABD2LFT5"/>
<feature type="compositionally biased region" description="Acidic residues" evidence="2">
    <location>
        <begin position="691"/>
        <end position="712"/>
    </location>
</feature>
<gene>
    <name evidence="4" type="ORF">niasHT_010904</name>
</gene>